<reference evidence="2" key="1">
    <citation type="journal article" date="2019" name="Int. J. Syst. Evol. Microbiol.">
        <title>The Global Catalogue of Microorganisms (GCM) 10K type strain sequencing project: providing services to taxonomists for standard genome sequencing and annotation.</title>
        <authorList>
            <consortium name="The Broad Institute Genomics Platform"/>
            <consortium name="The Broad Institute Genome Sequencing Center for Infectious Disease"/>
            <person name="Wu L."/>
            <person name="Ma J."/>
        </authorList>
    </citation>
    <scope>NUCLEOTIDE SEQUENCE [LARGE SCALE GENOMIC DNA]</scope>
    <source>
        <strain evidence="2">NBRC 111146</strain>
    </source>
</reference>
<name>A0ABQ6EME4_9VIBR</name>
<comment type="caution">
    <text evidence="1">The sequence shown here is derived from an EMBL/GenBank/DDBJ whole genome shotgun (WGS) entry which is preliminary data.</text>
</comment>
<dbReference type="EMBL" id="BSPV01000003">
    <property type="protein sequence ID" value="GLT13886.1"/>
    <property type="molecule type" value="Genomic_DNA"/>
</dbReference>
<sequence length="73" mass="8392">MESEKAFFNRVTASPSKEASAISHVSKAIERLEWKDNKTDTVKIDGNKLKEFYDDYVQLKKKLLAKIESILSE</sequence>
<evidence type="ECO:0000313" key="2">
    <source>
        <dbReference type="Proteomes" id="UP001157156"/>
    </source>
</evidence>
<accession>A0ABQ6EME4</accession>
<organism evidence="1 2">
    <name type="scientific">Vibrio algivorus</name>
    <dbReference type="NCBI Taxonomy" id="1667024"/>
    <lineage>
        <taxon>Bacteria</taxon>
        <taxon>Pseudomonadati</taxon>
        <taxon>Pseudomonadota</taxon>
        <taxon>Gammaproteobacteria</taxon>
        <taxon>Vibrionales</taxon>
        <taxon>Vibrionaceae</taxon>
        <taxon>Vibrio</taxon>
    </lineage>
</organism>
<proteinExistence type="predicted"/>
<gene>
    <name evidence="1" type="ORF">GCM10007931_08600</name>
</gene>
<keyword evidence="2" id="KW-1185">Reference proteome</keyword>
<protein>
    <submittedName>
        <fullName evidence="1">Uncharacterized protein</fullName>
    </submittedName>
</protein>
<dbReference type="RefSeq" id="WP_089124263.1">
    <property type="nucleotide sequence ID" value="NZ_BSPV01000003.1"/>
</dbReference>
<dbReference type="Proteomes" id="UP001157156">
    <property type="component" value="Unassembled WGS sequence"/>
</dbReference>
<evidence type="ECO:0000313" key="1">
    <source>
        <dbReference type="EMBL" id="GLT13886.1"/>
    </source>
</evidence>